<feature type="region of interest" description="Disordered" evidence="1">
    <location>
        <begin position="33"/>
        <end position="68"/>
    </location>
</feature>
<evidence type="ECO:0000313" key="4">
    <source>
        <dbReference type="Proteomes" id="UP000001056"/>
    </source>
</evidence>
<proteinExistence type="predicted"/>
<reference evidence="4" key="1">
    <citation type="journal article" date="2015" name="Genome Announc.">
        <title>Draft genome sequence of the cellulolytic fungus Chaetomium globosum.</title>
        <authorList>
            <person name="Cuomo C.A."/>
            <person name="Untereiner W.A."/>
            <person name="Ma L.-J."/>
            <person name="Grabherr M."/>
            <person name="Birren B.W."/>
        </authorList>
    </citation>
    <scope>NUCLEOTIDE SEQUENCE [LARGE SCALE GENOMIC DNA]</scope>
    <source>
        <strain evidence="4">ATCC 6205 / CBS 148.51 / DSM 1962 / NBRC 6347 / NRRL 1970</strain>
    </source>
</reference>
<evidence type="ECO:0000256" key="1">
    <source>
        <dbReference type="SAM" id="MobiDB-lite"/>
    </source>
</evidence>
<feature type="region of interest" description="Disordered" evidence="1">
    <location>
        <begin position="88"/>
        <end position="110"/>
    </location>
</feature>
<accession>Q2GXW0</accession>
<keyword evidence="4" id="KW-1185">Reference proteome</keyword>
<feature type="compositionally biased region" description="Low complexity" evidence="1">
    <location>
        <begin position="42"/>
        <end position="55"/>
    </location>
</feature>
<dbReference type="EMBL" id="CH408033">
    <property type="protein sequence ID" value="EAQ85941.1"/>
    <property type="molecule type" value="Genomic_DNA"/>
</dbReference>
<protein>
    <recommendedName>
        <fullName evidence="2">Transthyretin/hydroxyisourate hydrolase domain-containing protein</fullName>
    </recommendedName>
</protein>
<dbReference type="SUPFAM" id="SSF49472">
    <property type="entry name" value="Transthyretin (synonym: prealbumin)"/>
    <property type="match status" value="1"/>
</dbReference>
<evidence type="ECO:0000313" key="3">
    <source>
        <dbReference type="EMBL" id="EAQ85941.1"/>
    </source>
</evidence>
<dbReference type="Pfam" id="PF00576">
    <property type="entry name" value="Transthyretin"/>
    <property type="match status" value="1"/>
</dbReference>
<dbReference type="InParanoid" id="Q2GXW0"/>
<dbReference type="OrthoDB" id="10265230at2759"/>
<dbReference type="Proteomes" id="UP000001056">
    <property type="component" value="Unassembled WGS sequence"/>
</dbReference>
<dbReference type="VEuPathDB" id="FungiDB:CHGG_07194"/>
<dbReference type="InterPro" id="IPR023418">
    <property type="entry name" value="Thyroxine_BS"/>
</dbReference>
<dbReference type="Gene3D" id="2.60.40.180">
    <property type="entry name" value="Transthyretin/hydroxyisourate hydrolase domain"/>
    <property type="match status" value="1"/>
</dbReference>
<gene>
    <name evidence="3" type="ORF">CHGG_07194</name>
</gene>
<dbReference type="AlphaFoldDB" id="Q2GXW0"/>
<feature type="domain" description="Transthyretin/hydroxyisourate hydrolase" evidence="2">
    <location>
        <begin position="12"/>
        <end position="45"/>
    </location>
</feature>
<dbReference type="GeneID" id="4394545"/>
<name>Q2GXW0_CHAGB</name>
<dbReference type="RefSeq" id="XP_001224850.1">
    <property type="nucleotide sequence ID" value="XM_001224849.1"/>
</dbReference>
<organism evidence="3 4">
    <name type="scientific">Chaetomium globosum (strain ATCC 6205 / CBS 148.51 / DSM 1962 / NBRC 6347 / NRRL 1970)</name>
    <name type="common">Soil fungus</name>
    <dbReference type="NCBI Taxonomy" id="306901"/>
    <lineage>
        <taxon>Eukaryota</taxon>
        <taxon>Fungi</taxon>
        <taxon>Dikarya</taxon>
        <taxon>Ascomycota</taxon>
        <taxon>Pezizomycotina</taxon>
        <taxon>Sordariomycetes</taxon>
        <taxon>Sordariomycetidae</taxon>
        <taxon>Sordariales</taxon>
        <taxon>Chaetomiaceae</taxon>
        <taxon>Chaetomium</taxon>
    </lineage>
</organism>
<sequence length="110" mass="11853">MATDTTETKDRITCHVLDTTTGQPARNMRVKLELTSTPNPPHATATTTPTTTTTTTPPPPPRLRIPYRRRRPHQILAALLLSHLLGRGTGMHAGGRAGRDLGAQPMDAAV</sequence>
<dbReference type="PROSITE" id="PS00768">
    <property type="entry name" value="TRANSTHYRETIN_1"/>
    <property type="match status" value="1"/>
</dbReference>
<dbReference type="InterPro" id="IPR036817">
    <property type="entry name" value="Transthyretin/HIU_hydrolase_sf"/>
</dbReference>
<evidence type="ECO:0000259" key="2">
    <source>
        <dbReference type="Pfam" id="PF00576"/>
    </source>
</evidence>
<dbReference type="HOGENOM" id="CLU_2170776_0_0_1"/>
<dbReference type="InterPro" id="IPR023416">
    <property type="entry name" value="Transthyretin/HIU_hydrolase_d"/>
</dbReference>